<evidence type="ECO:0000256" key="1">
    <source>
        <dbReference type="SAM" id="MobiDB-lite"/>
    </source>
</evidence>
<reference evidence="2 3" key="1">
    <citation type="submission" date="2019-02" db="EMBL/GenBank/DDBJ databases">
        <title>Marinobacter halodurans sp. nov., a marine bacterium isolated from sea tidal flat.</title>
        <authorList>
            <person name="Yoo Y."/>
            <person name="Lee D.W."/>
            <person name="Kim B.S."/>
            <person name="Kim J.-J."/>
        </authorList>
    </citation>
    <scope>NUCLEOTIDE SEQUENCE [LARGE SCALE GENOMIC DNA]</scope>
    <source>
        <strain evidence="2 3">YJ-S3-2</strain>
    </source>
</reference>
<evidence type="ECO:0000313" key="3">
    <source>
        <dbReference type="Proteomes" id="UP000313645"/>
    </source>
</evidence>
<proteinExistence type="predicted"/>
<feature type="region of interest" description="Disordered" evidence="1">
    <location>
        <begin position="1"/>
        <end position="22"/>
    </location>
</feature>
<feature type="compositionally biased region" description="Basic and acidic residues" evidence="1">
    <location>
        <begin position="1"/>
        <end position="14"/>
    </location>
</feature>
<accession>A0ABY1ZJY2</accession>
<comment type="caution">
    <text evidence="2">The sequence shown here is derived from an EMBL/GenBank/DDBJ whole genome shotgun (WGS) entry which is preliminary data.</text>
</comment>
<dbReference type="EMBL" id="SJDL01000017">
    <property type="protein sequence ID" value="TBW55175.1"/>
    <property type="molecule type" value="Genomic_DNA"/>
</dbReference>
<sequence length="94" mass="11509">MNRSKQSVDKRTESTGRQMPEFYMPAMPPVALTEEMDHWYRLWRRRRHLRQLLVLDDAALEALGLKREDLEWATHRPWREDAFEALRERREHAH</sequence>
<dbReference type="RefSeq" id="WP_131482131.1">
    <property type="nucleotide sequence ID" value="NZ_SJDL01000017.1"/>
</dbReference>
<gene>
    <name evidence="2" type="ORF">EZI54_12020</name>
</gene>
<organism evidence="2 3">
    <name type="scientific">Marinobacter halodurans</name>
    <dbReference type="NCBI Taxonomy" id="2528979"/>
    <lineage>
        <taxon>Bacteria</taxon>
        <taxon>Pseudomonadati</taxon>
        <taxon>Pseudomonadota</taxon>
        <taxon>Gammaproteobacteria</taxon>
        <taxon>Pseudomonadales</taxon>
        <taxon>Marinobacteraceae</taxon>
        <taxon>Marinobacter</taxon>
    </lineage>
</organism>
<dbReference type="Proteomes" id="UP000313645">
    <property type="component" value="Unassembled WGS sequence"/>
</dbReference>
<evidence type="ECO:0000313" key="2">
    <source>
        <dbReference type="EMBL" id="TBW55175.1"/>
    </source>
</evidence>
<evidence type="ECO:0008006" key="4">
    <source>
        <dbReference type="Google" id="ProtNLM"/>
    </source>
</evidence>
<keyword evidence="3" id="KW-1185">Reference proteome</keyword>
<name>A0ABY1ZJY2_9GAMM</name>
<protein>
    <recommendedName>
        <fullName evidence="4">DUF1127 domain-containing protein</fullName>
    </recommendedName>
</protein>